<sequence>MASVTTDTGAYSSLTSIAVKQPARPDVVIRVQGVNYAYGSGETRTQVLFDNDLEISRGEVVIMTGPSGSGKSTLLTLIGALRRMQEGRLEVLGKDLTEAGEAEQVELRKDIGFIFQQHNLFSSLSAIENVRMATALRPAGVREMNERAAEMLGRLGLSARLDHLPSSLSGGQKQRVAIARALVNHPSLVLADEPTASLDAESGKTVLDLLRGMADGPDRTTVLLVTHDQRVIDHADRIVNMVGGRIVTNSLTRIAVRIVRALAAQESLRGLGEATLSRLASFMTVENRPAGDTIVREGADGDRFFAIGSGIADAYINGEFDEELCFGEGFGIITAYFNRPNRRTVISRTDMELYVLSKDDFFEALKLDTSFENRVRATLMSNPWFQDASPGAAGS</sequence>
<dbReference type="PANTHER" id="PTHR24220:SF376">
    <property type="entry name" value="ABC TRANSPORTER"/>
    <property type="match status" value="1"/>
</dbReference>
<organism evidence="6 7">
    <name type="scientific">Aquisphaera giovannonii</name>
    <dbReference type="NCBI Taxonomy" id="406548"/>
    <lineage>
        <taxon>Bacteria</taxon>
        <taxon>Pseudomonadati</taxon>
        <taxon>Planctomycetota</taxon>
        <taxon>Planctomycetia</taxon>
        <taxon>Isosphaerales</taxon>
        <taxon>Isosphaeraceae</taxon>
        <taxon>Aquisphaera</taxon>
    </lineage>
</organism>
<dbReference type="CDD" id="cd03255">
    <property type="entry name" value="ABC_MJ0796_LolCDE_FtsE"/>
    <property type="match status" value="1"/>
</dbReference>
<dbReference type="InterPro" id="IPR003593">
    <property type="entry name" value="AAA+_ATPase"/>
</dbReference>
<protein>
    <submittedName>
        <fullName evidence="6">Macrolide export ATP-binding/permease protein MacB</fullName>
        <ecNumber evidence="6">3.6.3.-</ecNumber>
    </submittedName>
</protein>
<dbReference type="InterPro" id="IPR027417">
    <property type="entry name" value="P-loop_NTPase"/>
</dbReference>
<dbReference type="SMART" id="SM00382">
    <property type="entry name" value="AAA"/>
    <property type="match status" value="1"/>
</dbReference>
<keyword evidence="6" id="KW-0378">Hydrolase</keyword>
<dbReference type="Gene3D" id="2.60.120.10">
    <property type="entry name" value="Jelly Rolls"/>
    <property type="match status" value="1"/>
</dbReference>
<feature type="domain" description="ABC transporter" evidence="5">
    <location>
        <begin position="29"/>
        <end position="268"/>
    </location>
</feature>
<dbReference type="InterPro" id="IPR017911">
    <property type="entry name" value="MacB-like_ATP-bd"/>
</dbReference>
<dbReference type="GO" id="GO:0022857">
    <property type="term" value="F:transmembrane transporter activity"/>
    <property type="evidence" value="ECO:0007669"/>
    <property type="project" value="TreeGrafter"/>
</dbReference>
<dbReference type="Pfam" id="PF00027">
    <property type="entry name" value="cNMP_binding"/>
    <property type="match status" value="1"/>
</dbReference>
<accession>A0A5B9W099</accession>
<dbReference type="InterPro" id="IPR014324">
    <property type="entry name" value="ABC_heterocyst_DevA"/>
</dbReference>
<dbReference type="Proteomes" id="UP000324233">
    <property type="component" value="Chromosome"/>
</dbReference>
<keyword evidence="7" id="KW-1185">Reference proteome</keyword>
<dbReference type="InterPro" id="IPR017871">
    <property type="entry name" value="ABC_transporter-like_CS"/>
</dbReference>
<evidence type="ECO:0000259" key="4">
    <source>
        <dbReference type="PROSITE" id="PS50042"/>
    </source>
</evidence>
<keyword evidence="3 6" id="KW-0067">ATP-binding</keyword>
<evidence type="ECO:0000256" key="3">
    <source>
        <dbReference type="ARBA" id="ARBA00022840"/>
    </source>
</evidence>
<name>A0A5B9W099_9BACT</name>
<evidence type="ECO:0000313" key="6">
    <source>
        <dbReference type="EMBL" id="QEH33624.1"/>
    </source>
</evidence>
<dbReference type="PANTHER" id="PTHR24220">
    <property type="entry name" value="IMPORT ATP-BINDING PROTEIN"/>
    <property type="match status" value="1"/>
</dbReference>
<dbReference type="Pfam" id="PF00005">
    <property type="entry name" value="ABC_tran"/>
    <property type="match status" value="1"/>
</dbReference>
<dbReference type="PROSITE" id="PS00211">
    <property type="entry name" value="ABC_TRANSPORTER_1"/>
    <property type="match status" value="1"/>
</dbReference>
<dbReference type="GO" id="GO:0016887">
    <property type="term" value="F:ATP hydrolysis activity"/>
    <property type="evidence" value="ECO:0007669"/>
    <property type="project" value="InterPro"/>
</dbReference>
<evidence type="ECO:0000256" key="2">
    <source>
        <dbReference type="ARBA" id="ARBA00022741"/>
    </source>
</evidence>
<dbReference type="PRINTS" id="PR00103">
    <property type="entry name" value="CAMPKINASE"/>
</dbReference>
<dbReference type="InterPro" id="IPR014710">
    <property type="entry name" value="RmlC-like_jellyroll"/>
</dbReference>
<proteinExistence type="predicted"/>
<dbReference type="AlphaFoldDB" id="A0A5B9W099"/>
<dbReference type="EMBL" id="CP042997">
    <property type="protein sequence ID" value="QEH33624.1"/>
    <property type="molecule type" value="Genomic_DNA"/>
</dbReference>
<dbReference type="EC" id="3.6.3.-" evidence="6"/>
<dbReference type="CDD" id="cd00038">
    <property type="entry name" value="CAP_ED"/>
    <property type="match status" value="1"/>
</dbReference>
<dbReference type="RefSeq" id="WP_168221716.1">
    <property type="nucleotide sequence ID" value="NZ_CP042997.1"/>
</dbReference>
<reference evidence="6 7" key="1">
    <citation type="submission" date="2019-08" db="EMBL/GenBank/DDBJ databases">
        <title>Deep-cultivation of Planctomycetes and their phenomic and genomic characterization uncovers novel biology.</title>
        <authorList>
            <person name="Wiegand S."/>
            <person name="Jogler M."/>
            <person name="Boedeker C."/>
            <person name="Pinto D."/>
            <person name="Vollmers J."/>
            <person name="Rivas-Marin E."/>
            <person name="Kohn T."/>
            <person name="Peeters S.H."/>
            <person name="Heuer A."/>
            <person name="Rast P."/>
            <person name="Oberbeckmann S."/>
            <person name="Bunk B."/>
            <person name="Jeske O."/>
            <person name="Meyerdierks A."/>
            <person name="Storesund J.E."/>
            <person name="Kallscheuer N."/>
            <person name="Luecker S."/>
            <person name="Lage O.M."/>
            <person name="Pohl T."/>
            <person name="Merkel B.J."/>
            <person name="Hornburger P."/>
            <person name="Mueller R.-W."/>
            <person name="Bruemmer F."/>
            <person name="Labrenz M."/>
            <person name="Spormann A.M."/>
            <person name="Op den Camp H."/>
            <person name="Overmann J."/>
            <person name="Amann R."/>
            <person name="Jetten M.S.M."/>
            <person name="Mascher T."/>
            <person name="Medema M.H."/>
            <person name="Devos D.P."/>
            <person name="Kaster A.-K."/>
            <person name="Ovreas L."/>
            <person name="Rohde M."/>
            <person name="Galperin M.Y."/>
            <person name="Jogler C."/>
        </authorList>
    </citation>
    <scope>NUCLEOTIDE SEQUENCE [LARGE SCALE GENOMIC DNA]</scope>
    <source>
        <strain evidence="6 7">OJF2</strain>
    </source>
</reference>
<dbReference type="SUPFAM" id="SSF52540">
    <property type="entry name" value="P-loop containing nucleoside triphosphate hydrolases"/>
    <property type="match status" value="1"/>
</dbReference>
<evidence type="ECO:0000313" key="7">
    <source>
        <dbReference type="Proteomes" id="UP000324233"/>
    </source>
</evidence>
<evidence type="ECO:0000256" key="1">
    <source>
        <dbReference type="ARBA" id="ARBA00022448"/>
    </source>
</evidence>
<dbReference type="GO" id="GO:0005886">
    <property type="term" value="C:plasma membrane"/>
    <property type="evidence" value="ECO:0007669"/>
    <property type="project" value="TreeGrafter"/>
</dbReference>
<keyword evidence="2" id="KW-0547">Nucleotide-binding</keyword>
<dbReference type="PROSITE" id="PS50042">
    <property type="entry name" value="CNMP_BINDING_3"/>
    <property type="match status" value="1"/>
</dbReference>
<dbReference type="SMART" id="SM00100">
    <property type="entry name" value="cNMP"/>
    <property type="match status" value="1"/>
</dbReference>
<keyword evidence="1" id="KW-0813">Transport</keyword>
<dbReference type="NCBIfam" id="TIGR02982">
    <property type="entry name" value="heterocyst_DevA"/>
    <property type="match status" value="1"/>
</dbReference>
<dbReference type="InterPro" id="IPR015854">
    <property type="entry name" value="ABC_transpr_LolD-like"/>
</dbReference>
<dbReference type="PROSITE" id="PS50893">
    <property type="entry name" value="ABC_TRANSPORTER_2"/>
    <property type="match status" value="1"/>
</dbReference>
<dbReference type="SUPFAM" id="SSF51206">
    <property type="entry name" value="cAMP-binding domain-like"/>
    <property type="match status" value="1"/>
</dbReference>
<gene>
    <name evidence="6" type="primary">macB_5</name>
    <name evidence="6" type="ORF">OJF2_21280</name>
</gene>
<evidence type="ECO:0000259" key="5">
    <source>
        <dbReference type="PROSITE" id="PS50893"/>
    </source>
</evidence>
<dbReference type="InterPro" id="IPR000595">
    <property type="entry name" value="cNMP-bd_dom"/>
</dbReference>
<dbReference type="InterPro" id="IPR003439">
    <property type="entry name" value="ABC_transporter-like_ATP-bd"/>
</dbReference>
<feature type="domain" description="Cyclic nucleotide-binding" evidence="4">
    <location>
        <begin position="267"/>
        <end position="382"/>
    </location>
</feature>
<dbReference type="InterPro" id="IPR018490">
    <property type="entry name" value="cNMP-bd_dom_sf"/>
</dbReference>
<dbReference type="GO" id="GO:0005524">
    <property type="term" value="F:ATP binding"/>
    <property type="evidence" value="ECO:0007669"/>
    <property type="project" value="UniProtKB-KW"/>
</dbReference>
<dbReference type="Gene3D" id="3.40.50.300">
    <property type="entry name" value="P-loop containing nucleotide triphosphate hydrolases"/>
    <property type="match status" value="1"/>
</dbReference>
<dbReference type="KEGG" id="agv:OJF2_21280"/>